<reference evidence="2" key="1">
    <citation type="submission" date="2022-03" db="EMBL/GenBank/DDBJ databases">
        <authorList>
            <person name="Martin H S."/>
        </authorList>
    </citation>
    <scope>NUCLEOTIDE SEQUENCE</scope>
</reference>
<dbReference type="EMBL" id="OW152816">
    <property type="protein sequence ID" value="CAH2066177.1"/>
    <property type="molecule type" value="Genomic_DNA"/>
</dbReference>
<sequence>MGGLQQPLVAPARQRPSTSDVATDGAQCATVSNVAGATNRNRAPHRLPTGPQCGPHSVQANATLLVDIQWLFANKEYEPALVTRGRGACSVTSLSELGELCTCLKSYSCM</sequence>
<feature type="non-terminal residue" evidence="2">
    <location>
        <position position="110"/>
    </location>
</feature>
<organism evidence="2 3">
    <name type="scientific">Iphiclides podalirius</name>
    <name type="common">scarce swallowtail</name>
    <dbReference type="NCBI Taxonomy" id="110791"/>
    <lineage>
        <taxon>Eukaryota</taxon>
        <taxon>Metazoa</taxon>
        <taxon>Ecdysozoa</taxon>
        <taxon>Arthropoda</taxon>
        <taxon>Hexapoda</taxon>
        <taxon>Insecta</taxon>
        <taxon>Pterygota</taxon>
        <taxon>Neoptera</taxon>
        <taxon>Endopterygota</taxon>
        <taxon>Lepidoptera</taxon>
        <taxon>Glossata</taxon>
        <taxon>Ditrysia</taxon>
        <taxon>Papilionoidea</taxon>
        <taxon>Papilionidae</taxon>
        <taxon>Papilioninae</taxon>
        <taxon>Iphiclides</taxon>
    </lineage>
</organism>
<evidence type="ECO:0000256" key="1">
    <source>
        <dbReference type="SAM" id="MobiDB-lite"/>
    </source>
</evidence>
<keyword evidence="3" id="KW-1185">Reference proteome</keyword>
<evidence type="ECO:0000313" key="3">
    <source>
        <dbReference type="Proteomes" id="UP000837857"/>
    </source>
</evidence>
<feature type="region of interest" description="Disordered" evidence="1">
    <location>
        <begin position="1"/>
        <end position="54"/>
    </location>
</feature>
<protein>
    <submittedName>
        <fullName evidence="2">Uncharacterized protein</fullName>
    </submittedName>
</protein>
<name>A0ABN8IWF7_9NEOP</name>
<gene>
    <name evidence="2" type="ORF">IPOD504_LOCUS13314</name>
</gene>
<proteinExistence type="predicted"/>
<evidence type="ECO:0000313" key="2">
    <source>
        <dbReference type="EMBL" id="CAH2066177.1"/>
    </source>
</evidence>
<feature type="compositionally biased region" description="Polar residues" evidence="1">
    <location>
        <begin position="29"/>
        <end position="41"/>
    </location>
</feature>
<dbReference type="Proteomes" id="UP000837857">
    <property type="component" value="Chromosome 4"/>
</dbReference>
<accession>A0ABN8IWF7</accession>